<dbReference type="GO" id="GO:0006782">
    <property type="term" value="P:protoporphyrinogen IX biosynthetic process"/>
    <property type="evidence" value="ECO:0007669"/>
    <property type="project" value="UniProtKB-UniRule"/>
</dbReference>
<comment type="caution">
    <text evidence="11">The sequence shown here is derived from an EMBL/GenBank/DDBJ whole genome shotgun (WGS) entry which is preliminary data.</text>
</comment>
<dbReference type="Pfam" id="PF01379">
    <property type="entry name" value="Porphobil_deam"/>
    <property type="match status" value="1"/>
</dbReference>
<reference evidence="11" key="1">
    <citation type="journal article" date="2020" name="mSystems">
        <title>Genome- and Community-Level Interaction Insights into Carbon Utilization and Element Cycling Functions of Hydrothermarchaeota in Hydrothermal Sediment.</title>
        <authorList>
            <person name="Zhou Z."/>
            <person name="Liu Y."/>
            <person name="Xu W."/>
            <person name="Pan J."/>
            <person name="Luo Z.H."/>
            <person name="Li M."/>
        </authorList>
    </citation>
    <scope>NUCLEOTIDE SEQUENCE [LARGE SCALE GENOMIC DNA]</scope>
    <source>
        <strain evidence="11">HyVt-460</strain>
    </source>
</reference>
<comment type="catalytic activity">
    <reaction evidence="7 8">
        <text>4 porphobilinogen + H2O = hydroxymethylbilane + 4 NH4(+)</text>
        <dbReference type="Rhea" id="RHEA:13185"/>
        <dbReference type="ChEBI" id="CHEBI:15377"/>
        <dbReference type="ChEBI" id="CHEBI:28938"/>
        <dbReference type="ChEBI" id="CHEBI:57845"/>
        <dbReference type="ChEBI" id="CHEBI:58126"/>
        <dbReference type="EC" id="2.5.1.61"/>
    </reaction>
</comment>
<organism evidence="11">
    <name type="scientific">Caldithrix abyssi</name>
    <dbReference type="NCBI Taxonomy" id="187145"/>
    <lineage>
        <taxon>Bacteria</taxon>
        <taxon>Pseudomonadati</taxon>
        <taxon>Calditrichota</taxon>
        <taxon>Calditrichia</taxon>
        <taxon>Calditrichales</taxon>
        <taxon>Calditrichaceae</taxon>
        <taxon>Caldithrix</taxon>
    </lineage>
</organism>
<dbReference type="FunFam" id="3.40.190.10:FF:000004">
    <property type="entry name" value="Porphobilinogen deaminase"/>
    <property type="match status" value="1"/>
</dbReference>
<dbReference type="EC" id="2.5.1.61" evidence="8"/>
<accession>A0A7V5RND1</accession>
<feature type="modified residue" description="S-(dipyrrolylmethanemethyl)cysteine" evidence="8">
    <location>
        <position position="241"/>
    </location>
</feature>
<keyword evidence="5 8" id="KW-0808">Transferase</keyword>
<comment type="cofactor">
    <cofactor evidence="8">
        <name>dipyrromethane</name>
        <dbReference type="ChEBI" id="CHEBI:60342"/>
    </cofactor>
    <text evidence="8">Binds 1 dipyrromethane group covalently.</text>
</comment>
<comment type="pathway">
    <text evidence="2">Porphyrin-containing compound metabolism; protoporphyrin-IX biosynthesis; coproporphyrinogen-III from 5-aminolevulinate: step 2/4.</text>
</comment>
<name>A0A7V5RND1_CALAY</name>
<dbReference type="Gene3D" id="3.30.160.40">
    <property type="entry name" value="Porphobilinogen deaminase, C-terminal domain"/>
    <property type="match status" value="1"/>
</dbReference>
<evidence type="ECO:0000256" key="4">
    <source>
        <dbReference type="ARBA" id="ARBA00011245"/>
    </source>
</evidence>
<evidence type="ECO:0000256" key="8">
    <source>
        <dbReference type="HAMAP-Rule" id="MF_00260"/>
    </source>
</evidence>
<dbReference type="PANTHER" id="PTHR11557:SF0">
    <property type="entry name" value="PORPHOBILINOGEN DEAMINASE"/>
    <property type="match status" value="1"/>
</dbReference>
<dbReference type="FunFam" id="3.40.190.10:FF:000005">
    <property type="entry name" value="Porphobilinogen deaminase"/>
    <property type="match status" value="1"/>
</dbReference>
<dbReference type="InterPro" id="IPR022419">
    <property type="entry name" value="Porphobilin_deaminase_cofac_BS"/>
</dbReference>
<dbReference type="PANTHER" id="PTHR11557">
    <property type="entry name" value="PORPHOBILINOGEN DEAMINASE"/>
    <property type="match status" value="1"/>
</dbReference>
<evidence type="ECO:0000313" key="11">
    <source>
        <dbReference type="EMBL" id="HHM01773.1"/>
    </source>
</evidence>
<comment type="similarity">
    <text evidence="3 8">Belongs to the HMBS family.</text>
</comment>
<evidence type="ECO:0000256" key="6">
    <source>
        <dbReference type="ARBA" id="ARBA00023244"/>
    </source>
</evidence>
<evidence type="ECO:0000256" key="2">
    <source>
        <dbReference type="ARBA" id="ARBA00004735"/>
    </source>
</evidence>
<proteinExistence type="inferred from homology"/>
<dbReference type="EMBL" id="DRLI01000076">
    <property type="protein sequence ID" value="HHM01773.1"/>
    <property type="molecule type" value="Genomic_DNA"/>
</dbReference>
<dbReference type="InterPro" id="IPR022418">
    <property type="entry name" value="Porphobilinogen_deaminase_C"/>
</dbReference>
<evidence type="ECO:0000256" key="7">
    <source>
        <dbReference type="ARBA" id="ARBA00048169"/>
    </source>
</evidence>
<protein>
    <recommendedName>
        <fullName evidence="8">Porphobilinogen deaminase</fullName>
        <shortName evidence="8">PBG</shortName>
        <ecNumber evidence="8">2.5.1.61</ecNumber>
    </recommendedName>
    <alternativeName>
        <fullName evidence="8">Hydroxymethylbilane synthase</fullName>
        <shortName evidence="8">HMBS</shortName>
    </alternativeName>
    <alternativeName>
        <fullName evidence="8">Pre-uroporphyrinogen synthase</fullName>
    </alternativeName>
</protein>
<dbReference type="SUPFAM" id="SSF54782">
    <property type="entry name" value="Porphobilinogen deaminase (hydroxymethylbilane synthase), C-terminal domain"/>
    <property type="match status" value="1"/>
</dbReference>
<dbReference type="PROSITE" id="PS00533">
    <property type="entry name" value="PORPHOBILINOGEN_DEAM"/>
    <property type="match status" value="1"/>
</dbReference>
<dbReference type="NCBIfam" id="TIGR00212">
    <property type="entry name" value="hemC"/>
    <property type="match status" value="1"/>
</dbReference>
<keyword evidence="6 8" id="KW-0627">Porphyrin biosynthesis</keyword>
<dbReference type="InterPro" id="IPR000860">
    <property type="entry name" value="HemC"/>
</dbReference>
<dbReference type="SUPFAM" id="SSF53850">
    <property type="entry name" value="Periplasmic binding protein-like II"/>
    <property type="match status" value="1"/>
</dbReference>
<evidence type="ECO:0000256" key="3">
    <source>
        <dbReference type="ARBA" id="ARBA00005638"/>
    </source>
</evidence>
<evidence type="ECO:0000259" key="9">
    <source>
        <dbReference type="Pfam" id="PF01379"/>
    </source>
</evidence>
<evidence type="ECO:0000259" key="10">
    <source>
        <dbReference type="Pfam" id="PF03900"/>
    </source>
</evidence>
<comment type="miscellaneous">
    <text evidence="8">The porphobilinogen subunits are added to the dipyrromethane group.</text>
</comment>
<dbReference type="GO" id="GO:0004418">
    <property type="term" value="F:hydroxymethylbilane synthase activity"/>
    <property type="evidence" value="ECO:0007669"/>
    <property type="project" value="UniProtKB-UniRule"/>
</dbReference>
<dbReference type="Gene3D" id="3.40.190.10">
    <property type="entry name" value="Periplasmic binding protein-like II"/>
    <property type="match status" value="2"/>
</dbReference>
<dbReference type="Proteomes" id="UP000885771">
    <property type="component" value="Unassembled WGS sequence"/>
</dbReference>
<sequence length="311" mass="34062">MSETMIAGSRDSKLAMWQTRWVEERLSARFKDINIPVVAVKAKGDRILDIPLAQFGDKGLFTRELDNALLSGEIDFAVHSLKDLPTEMPDGLIIAAVTTRWDCRDALIARDGLTLETLPPGAVVATGSLRRQSQLLAYRPDLRVADIRGNIHTRLKKFDDSDWQGMILAAAGLERMNLHDRISQKISFDVMLPGIGQGSLAVVCRADDQKNMERLKTVEDPEARDMARAERAFLNRLEGGCQVPIGARADIDGGALRLRGFVGSVDGKNTIRVEISGLRAEAVQLGRELALRAREEGAGEILAAIRGEAGK</sequence>
<evidence type="ECO:0000256" key="5">
    <source>
        <dbReference type="ARBA" id="ARBA00022679"/>
    </source>
</evidence>
<gene>
    <name evidence="8 11" type="primary">hemC</name>
    <name evidence="11" type="ORF">ENJ15_02080</name>
</gene>
<dbReference type="AlphaFoldDB" id="A0A7V5RND1"/>
<comment type="subunit">
    <text evidence="4 8">Monomer.</text>
</comment>
<dbReference type="InterPro" id="IPR022417">
    <property type="entry name" value="Porphobilin_deaminase_N"/>
</dbReference>
<feature type="domain" description="Porphobilinogen deaminase N-terminal" evidence="9">
    <location>
        <begin position="7"/>
        <end position="211"/>
    </location>
</feature>
<dbReference type="InterPro" id="IPR036803">
    <property type="entry name" value="Porphobilinogen_deaminase_C_sf"/>
</dbReference>
<dbReference type="GO" id="GO:0005737">
    <property type="term" value="C:cytoplasm"/>
    <property type="evidence" value="ECO:0007669"/>
    <property type="project" value="UniProtKB-UniRule"/>
</dbReference>
<comment type="function">
    <text evidence="1 8">Tetrapolymerization of the monopyrrole PBG into the hydroxymethylbilane pre-uroporphyrinogen in several discrete steps.</text>
</comment>
<evidence type="ECO:0000256" key="1">
    <source>
        <dbReference type="ARBA" id="ARBA00002869"/>
    </source>
</evidence>
<dbReference type="PRINTS" id="PR00151">
    <property type="entry name" value="PORPHBDMNASE"/>
</dbReference>
<dbReference type="PIRSF" id="PIRSF001438">
    <property type="entry name" value="4pyrrol_synth_OHMeBilane_synth"/>
    <property type="match status" value="1"/>
</dbReference>
<feature type="domain" description="Porphobilinogen deaminase C-terminal" evidence="10">
    <location>
        <begin position="227"/>
        <end position="292"/>
    </location>
</feature>
<dbReference type="HAMAP" id="MF_00260">
    <property type="entry name" value="Porphobil_deam"/>
    <property type="match status" value="1"/>
</dbReference>
<dbReference type="Pfam" id="PF03900">
    <property type="entry name" value="Porphobil_deamC"/>
    <property type="match status" value="1"/>
</dbReference>